<dbReference type="Proteomes" id="UP000266906">
    <property type="component" value="Unassembled WGS sequence"/>
</dbReference>
<dbReference type="SUPFAM" id="SSF51735">
    <property type="entry name" value="NAD(P)-binding Rossmann-fold domains"/>
    <property type="match status" value="1"/>
</dbReference>
<keyword evidence="4" id="KW-1185">Reference proteome</keyword>
<dbReference type="GO" id="GO:0016491">
    <property type="term" value="F:oxidoreductase activity"/>
    <property type="evidence" value="ECO:0007669"/>
    <property type="project" value="UniProtKB-KW"/>
</dbReference>
<gene>
    <name evidence="3" type="ORF">EDD38_4511</name>
</gene>
<keyword evidence="2" id="KW-0560">Oxidoreductase</keyword>
<comment type="caution">
    <text evidence="3">The sequence shown here is derived from an EMBL/GenBank/DDBJ whole genome shotgun (WGS) entry which is preliminary data.</text>
</comment>
<comment type="similarity">
    <text evidence="1">Belongs to the short-chain dehydrogenases/reductases (SDR) family.</text>
</comment>
<reference evidence="3 4" key="1">
    <citation type="submission" date="2018-11" db="EMBL/GenBank/DDBJ databases">
        <title>Sequencing the genomes of 1000 actinobacteria strains.</title>
        <authorList>
            <person name="Klenk H.-P."/>
        </authorList>
    </citation>
    <scope>NUCLEOTIDE SEQUENCE [LARGE SCALE GENOMIC DNA]</scope>
    <source>
        <strain evidence="3 4">DSM 44781</strain>
    </source>
</reference>
<accession>A0A3N4SI15</accession>
<evidence type="ECO:0000313" key="3">
    <source>
        <dbReference type="EMBL" id="RPE36144.1"/>
    </source>
</evidence>
<dbReference type="EMBL" id="RKQG01000001">
    <property type="protein sequence ID" value="RPE36144.1"/>
    <property type="molecule type" value="Genomic_DNA"/>
</dbReference>
<dbReference type="RefSeq" id="WP_123819273.1">
    <property type="nucleotide sequence ID" value="NZ_JBEYIY010000084.1"/>
</dbReference>
<evidence type="ECO:0000313" key="4">
    <source>
        <dbReference type="Proteomes" id="UP000266906"/>
    </source>
</evidence>
<organism evidence="3 4">
    <name type="scientific">Kitasatospora cineracea</name>
    <dbReference type="NCBI Taxonomy" id="88074"/>
    <lineage>
        <taxon>Bacteria</taxon>
        <taxon>Bacillati</taxon>
        <taxon>Actinomycetota</taxon>
        <taxon>Actinomycetes</taxon>
        <taxon>Kitasatosporales</taxon>
        <taxon>Streptomycetaceae</taxon>
        <taxon>Kitasatospora</taxon>
    </lineage>
</organism>
<dbReference type="PROSITE" id="PS00061">
    <property type="entry name" value="ADH_SHORT"/>
    <property type="match status" value="1"/>
</dbReference>
<dbReference type="InterPro" id="IPR036291">
    <property type="entry name" value="NAD(P)-bd_dom_sf"/>
</dbReference>
<dbReference type="CDD" id="cd05233">
    <property type="entry name" value="SDR_c"/>
    <property type="match status" value="1"/>
</dbReference>
<dbReference type="GO" id="GO:0016020">
    <property type="term" value="C:membrane"/>
    <property type="evidence" value="ECO:0007669"/>
    <property type="project" value="TreeGrafter"/>
</dbReference>
<dbReference type="InterPro" id="IPR002347">
    <property type="entry name" value="SDR_fam"/>
</dbReference>
<dbReference type="AlphaFoldDB" id="A0A3N4SI15"/>
<evidence type="ECO:0000256" key="1">
    <source>
        <dbReference type="ARBA" id="ARBA00006484"/>
    </source>
</evidence>
<protein>
    <submittedName>
        <fullName evidence="3">Short-subunit dehydrogenase</fullName>
    </submittedName>
</protein>
<dbReference type="PRINTS" id="PR00081">
    <property type="entry name" value="GDHRDH"/>
</dbReference>
<name>A0A3N4SI15_9ACTN</name>
<dbReference type="Pfam" id="PF00106">
    <property type="entry name" value="adh_short"/>
    <property type="match status" value="1"/>
</dbReference>
<dbReference type="PANTHER" id="PTHR44196">
    <property type="entry name" value="DEHYDROGENASE/REDUCTASE SDR FAMILY MEMBER 7B"/>
    <property type="match status" value="1"/>
</dbReference>
<dbReference type="Gene3D" id="3.40.50.720">
    <property type="entry name" value="NAD(P)-binding Rossmann-like Domain"/>
    <property type="match status" value="1"/>
</dbReference>
<sequence length="249" mass="25830">MTDSSLRTALVTGASRGIGRGIATRLARHGWGLTVTARNADHLTELAGELRAAGAPHVARLAVDLAAEDAADRLAELHRHAFGAMSALVLNAGVGTVARAADFPAHRMARTLQVNLVASMRLTQRALPLLRTGAAADPRHGASIIGLSSITGVHADAGYSVYGASKAALLRYLEAVHQEESAAGVRATSIAPAYVATDMTSWIADRVPAASMIAVEDVVEVVDMVLRLSRTAGVAPIVMTRAGTSGFRA</sequence>
<proteinExistence type="inferred from homology"/>
<evidence type="ECO:0000256" key="2">
    <source>
        <dbReference type="ARBA" id="ARBA00023002"/>
    </source>
</evidence>
<dbReference type="InterPro" id="IPR020904">
    <property type="entry name" value="Sc_DH/Rdtase_CS"/>
</dbReference>
<dbReference type="PANTHER" id="PTHR44196:SF1">
    <property type="entry name" value="DEHYDROGENASE_REDUCTASE SDR FAMILY MEMBER 7B"/>
    <property type="match status" value="1"/>
</dbReference>